<organism evidence="1 2">
    <name type="scientific">Funneliformis caledonium</name>
    <dbReference type="NCBI Taxonomy" id="1117310"/>
    <lineage>
        <taxon>Eukaryota</taxon>
        <taxon>Fungi</taxon>
        <taxon>Fungi incertae sedis</taxon>
        <taxon>Mucoromycota</taxon>
        <taxon>Glomeromycotina</taxon>
        <taxon>Glomeromycetes</taxon>
        <taxon>Glomerales</taxon>
        <taxon>Glomeraceae</taxon>
        <taxon>Funneliformis</taxon>
    </lineage>
</organism>
<sequence>MNTIVKKDEIPDVKAQLDDEWCDKSDEETDFVCTAIPNPEPLQGKLLLEPVKKLSEKSPKDWNDDDVMPIVKLLAGRTCIDGSGDNFEGTNAFHSIIVDFDSYLDNNDNIRGLLDSI</sequence>
<accession>A0A9N9HLL5</accession>
<protein>
    <submittedName>
        <fullName evidence="1">12980_t:CDS:1</fullName>
    </submittedName>
</protein>
<dbReference type="Proteomes" id="UP000789570">
    <property type="component" value="Unassembled WGS sequence"/>
</dbReference>
<keyword evidence="2" id="KW-1185">Reference proteome</keyword>
<dbReference type="EMBL" id="CAJVPQ010006642">
    <property type="protein sequence ID" value="CAG8687825.1"/>
    <property type="molecule type" value="Genomic_DNA"/>
</dbReference>
<evidence type="ECO:0000313" key="1">
    <source>
        <dbReference type="EMBL" id="CAG8687825.1"/>
    </source>
</evidence>
<reference evidence="1" key="1">
    <citation type="submission" date="2021-06" db="EMBL/GenBank/DDBJ databases">
        <authorList>
            <person name="Kallberg Y."/>
            <person name="Tangrot J."/>
            <person name="Rosling A."/>
        </authorList>
    </citation>
    <scope>NUCLEOTIDE SEQUENCE</scope>
    <source>
        <strain evidence="1">UK204</strain>
    </source>
</reference>
<gene>
    <name evidence="1" type="ORF">FCALED_LOCUS12797</name>
</gene>
<name>A0A9N9HLL5_9GLOM</name>
<proteinExistence type="predicted"/>
<comment type="caution">
    <text evidence="1">The sequence shown here is derived from an EMBL/GenBank/DDBJ whole genome shotgun (WGS) entry which is preliminary data.</text>
</comment>
<evidence type="ECO:0000313" key="2">
    <source>
        <dbReference type="Proteomes" id="UP000789570"/>
    </source>
</evidence>
<dbReference type="OrthoDB" id="2368109at2759"/>
<dbReference type="AlphaFoldDB" id="A0A9N9HLL5"/>